<dbReference type="Proteomes" id="UP000275137">
    <property type="component" value="Unassembled WGS sequence"/>
</dbReference>
<feature type="region of interest" description="G1" evidence="8">
    <location>
        <begin position="57"/>
        <end position="64"/>
    </location>
</feature>
<dbReference type="InterPro" id="IPR005662">
    <property type="entry name" value="GTPase_Era-like"/>
</dbReference>
<evidence type="ECO:0000313" key="14">
    <source>
        <dbReference type="Proteomes" id="UP000275137"/>
    </source>
</evidence>
<dbReference type="GO" id="GO:0003924">
    <property type="term" value="F:GTPase activity"/>
    <property type="evidence" value="ECO:0007669"/>
    <property type="project" value="UniProtKB-UniRule"/>
</dbReference>
<comment type="subunit">
    <text evidence="7">Monomer.</text>
</comment>
<feature type="region of interest" description="G2" evidence="8">
    <location>
        <begin position="83"/>
        <end position="87"/>
    </location>
</feature>
<dbReference type="InterPro" id="IPR009019">
    <property type="entry name" value="KH_sf_prok-type"/>
</dbReference>
<feature type="region of interest" description="Disordered" evidence="10">
    <location>
        <begin position="1"/>
        <end position="26"/>
    </location>
</feature>
<keyword evidence="7" id="KW-0699">rRNA-binding</keyword>
<dbReference type="InterPro" id="IPR006073">
    <property type="entry name" value="GTP-bd"/>
</dbReference>
<feature type="region of interest" description="G3" evidence="8">
    <location>
        <begin position="104"/>
        <end position="107"/>
    </location>
</feature>
<dbReference type="GO" id="GO:0005886">
    <property type="term" value="C:plasma membrane"/>
    <property type="evidence" value="ECO:0007669"/>
    <property type="project" value="UniProtKB-SubCell"/>
</dbReference>
<dbReference type="PRINTS" id="PR00326">
    <property type="entry name" value="GTP1OBG"/>
</dbReference>
<dbReference type="InterPro" id="IPR030388">
    <property type="entry name" value="G_ERA_dom"/>
</dbReference>
<dbReference type="NCBIfam" id="TIGR00436">
    <property type="entry name" value="era"/>
    <property type="match status" value="1"/>
</dbReference>
<evidence type="ECO:0000256" key="4">
    <source>
        <dbReference type="ARBA" id="ARBA00022741"/>
    </source>
</evidence>
<dbReference type="SUPFAM" id="SSF52540">
    <property type="entry name" value="P-loop containing nucleoside triphosphate hydrolases"/>
    <property type="match status" value="1"/>
</dbReference>
<keyword evidence="7" id="KW-1003">Cell membrane</keyword>
<evidence type="ECO:0000256" key="6">
    <source>
        <dbReference type="ARBA" id="ARBA00023134"/>
    </source>
</evidence>
<dbReference type="NCBIfam" id="NF000908">
    <property type="entry name" value="PRK00089.1"/>
    <property type="match status" value="1"/>
</dbReference>
<dbReference type="InterPro" id="IPR015946">
    <property type="entry name" value="KH_dom-like_a/b"/>
</dbReference>
<dbReference type="PANTHER" id="PTHR42698:SF1">
    <property type="entry name" value="GTPASE ERA, MITOCHONDRIAL"/>
    <property type="match status" value="1"/>
</dbReference>
<evidence type="ECO:0000256" key="10">
    <source>
        <dbReference type="SAM" id="MobiDB-lite"/>
    </source>
</evidence>
<protein>
    <recommendedName>
        <fullName evidence="2 7">GTPase Era</fullName>
    </recommendedName>
</protein>
<dbReference type="EMBL" id="RJVP01000001">
    <property type="protein sequence ID" value="ROH88507.1"/>
    <property type="molecule type" value="Genomic_DNA"/>
</dbReference>
<dbReference type="InterPro" id="IPR005225">
    <property type="entry name" value="Small_GTP-bd"/>
</dbReference>
<sequence length="337" mass="38515">MLHRRYEPPYLWRRQQPPHRRTTGRATGLQPIACRQESTLMTETNPVFRCGTVAIVGRPNVGKSTLLNHILGLKLSITSRKAQTTRHRLLGIHTTADTQFLFVDTPGFQQKHINALNRTLNKTVTQVLTEVDVVLFVIEPMHLGEADRLVLNMLPKDRPVLLVVNKADLMGDKNNLLPLIQDFDLEFPFAAIVPVSAKKSLYLDELLTTVRQHLPEQPAIYAEDEFTDKNERFLAAELLREKVFRLLGEEIPYAVTVEIEQFQQEGKLRRIHAAIIVDKESQKPMLIGKNGEKLKQISTEARQDMEKLFGGKIWLEVWVKVKSGWADDERALKSLGY</sequence>
<dbReference type="InterPro" id="IPR027417">
    <property type="entry name" value="P-loop_NTPase"/>
</dbReference>
<reference evidence="13 14" key="1">
    <citation type="submission" date="2018-10" db="EMBL/GenBank/DDBJ databases">
        <authorList>
            <person name="Chen W.-M."/>
        </authorList>
    </citation>
    <scope>NUCLEOTIDE SEQUENCE [LARGE SCALE GENOMIC DNA]</scope>
    <source>
        <strain evidence="13 14">H-5</strain>
    </source>
</reference>
<dbReference type="Pfam" id="PF01926">
    <property type="entry name" value="MMR_HSR1"/>
    <property type="match status" value="1"/>
</dbReference>
<comment type="function">
    <text evidence="7">An essential GTPase that binds both GDP and GTP, with rapid nucleotide exchange. Plays a role in 16S rRNA processing and 30S ribosomal subunit biogenesis and possibly also in cell cycle regulation and energy metabolism.</text>
</comment>
<proteinExistence type="inferred from homology"/>
<dbReference type="GO" id="GO:0005829">
    <property type="term" value="C:cytosol"/>
    <property type="evidence" value="ECO:0007669"/>
    <property type="project" value="TreeGrafter"/>
</dbReference>
<dbReference type="Gene3D" id="3.40.50.300">
    <property type="entry name" value="P-loop containing nucleotide triphosphate hydrolases"/>
    <property type="match status" value="1"/>
</dbReference>
<dbReference type="PANTHER" id="PTHR42698">
    <property type="entry name" value="GTPASE ERA"/>
    <property type="match status" value="1"/>
</dbReference>
<dbReference type="NCBIfam" id="TIGR00231">
    <property type="entry name" value="small_GTP"/>
    <property type="match status" value="1"/>
</dbReference>
<feature type="binding site" evidence="7">
    <location>
        <begin position="104"/>
        <end position="108"/>
    </location>
    <ligand>
        <name>GTP</name>
        <dbReference type="ChEBI" id="CHEBI:37565"/>
    </ligand>
</feature>
<evidence type="ECO:0000256" key="5">
    <source>
        <dbReference type="ARBA" id="ARBA00022884"/>
    </source>
</evidence>
<dbReference type="PROSITE" id="PS50823">
    <property type="entry name" value="KH_TYPE_2"/>
    <property type="match status" value="1"/>
</dbReference>
<dbReference type="FunFam" id="3.30.300.20:FF:000003">
    <property type="entry name" value="GTPase Era"/>
    <property type="match status" value="1"/>
</dbReference>
<dbReference type="PROSITE" id="PS51713">
    <property type="entry name" value="G_ERA"/>
    <property type="match status" value="1"/>
</dbReference>
<keyword evidence="6 7" id="KW-0342">GTP-binding</keyword>
<dbReference type="SUPFAM" id="SSF54814">
    <property type="entry name" value="Prokaryotic type KH domain (KH-domain type II)"/>
    <property type="match status" value="1"/>
</dbReference>
<evidence type="ECO:0000256" key="2">
    <source>
        <dbReference type="ARBA" id="ARBA00020484"/>
    </source>
</evidence>
<dbReference type="AlphaFoldDB" id="A0A3N0V6T4"/>
<evidence type="ECO:0000256" key="8">
    <source>
        <dbReference type="PROSITE-ProRule" id="PRU01050"/>
    </source>
</evidence>
<feature type="domain" description="KH type-2" evidence="11">
    <location>
        <begin position="247"/>
        <end position="323"/>
    </location>
</feature>
<feature type="region of interest" description="G4" evidence="8">
    <location>
        <begin position="165"/>
        <end position="168"/>
    </location>
</feature>
<dbReference type="GO" id="GO:0000028">
    <property type="term" value="P:ribosomal small subunit assembly"/>
    <property type="evidence" value="ECO:0007669"/>
    <property type="project" value="TreeGrafter"/>
</dbReference>
<organism evidence="13 14">
    <name type="scientific">Pseudomethylobacillus aquaticus</name>
    <dbReference type="NCBI Taxonomy" id="2676064"/>
    <lineage>
        <taxon>Bacteria</taxon>
        <taxon>Pseudomonadati</taxon>
        <taxon>Pseudomonadota</taxon>
        <taxon>Betaproteobacteria</taxon>
        <taxon>Nitrosomonadales</taxon>
        <taxon>Methylophilaceae</taxon>
        <taxon>Pseudomethylobacillus</taxon>
    </lineage>
</organism>
<evidence type="ECO:0000313" key="13">
    <source>
        <dbReference type="EMBL" id="ROH88507.1"/>
    </source>
</evidence>
<dbReference type="Pfam" id="PF07650">
    <property type="entry name" value="KH_2"/>
    <property type="match status" value="1"/>
</dbReference>
<dbReference type="HAMAP" id="MF_00367">
    <property type="entry name" value="GTPase_Era"/>
    <property type="match status" value="1"/>
</dbReference>
<dbReference type="CDD" id="cd22534">
    <property type="entry name" value="KH-II_Era"/>
    <property type="match status" value="1"/>
</dbReference>
<name>A0A3N0V6T4_9PROT</name>
<evidence type="ECO:0000256" key="3">
    <source>
        <dbReference type="ARBA" id="ARBA00022517"/>
    </source>
</evidence>
<keyword evidence="4 7" id="KW-0547">Nucleotide-binding</keyword>
<evidence type="ECO:0000256" key="7">
    <source>
        <dbReference type="HAMAP-Rule" id="MF_00367"/>
    </source>
</evidence>
<dbReference type="GO" id="GO:0043024">
    <property type="term" value="F:ribosomal small subunit binding"/>
    <property type="evidence" value="ECO:0007669"/>
    <property type="project" value="TreeGrafter"/>
</dbReference>
<keyword evidence="14" id="KW-1185">Reference proteome</keyword>
<comment type="subcellular location">
    <subcellularLocation>
        <location evidence="7">Cytoplasm</location>
    </subcellularLocation>
    <subcellularLocation>
        <location evidence="7">Cell membrane</location>
        <topology evidence="7">Peripheral membrane protein</topology>
    </subcellularLocation>
</comment>
<dbReference type="CDD" id="cd04163">
    <property type="entry name" value="Era"/>
    <property type="match status" value="1"/>
</dbReference>
<evidence type="ECO:0000259" key="11">
    <source>
        <dbReference type="PROSITE" id="PS50823"/>
    </source>
</evidence>
<gene>
    <name evidence="7" type="primary">era</name>
    <name evidence="13" type="ORF">ED236_03400</name>
</gene>
<accession>A0A3N0V6T4</accession>
<feature type="binding site" evidence="7">
    <location>
        <begin position="57"/>
        <end position="64"/>
    </location>
    <ligand>
        <name>GTP</name>
        <dbReference type="ChEBI" id="CHEBI:37565"/>
    </ligand>
</feature>
<keyword evidence="7" id="KW-0963">Cytoplasm</keyword>
<keyword evidence="7" id="KW-0472">Membrane</keyword>
<dbReference type="GO" id="GO:0070181">
    <property type="term" value="F:small ribosomal subunit rRNA binding"/>
    <property type="evidence" value="ECO:0007669"/>
    <property type="project" value="UniProtKB-UniRule"/>
</dbReference>
<feature type="binding site" evidence="7">
    <location>
        <begin position="165"/>
        <end position="168"/>
    </location>
    <ligand>
        <name>GTP</name>
        <dbReference type="ChEBI" id="CHEBI:37565"/>
    </ligand>
</feature>
<evidence type="ECO:0000256" key="9">
    <source>
        <dbReference type="RuleBase" id="RU003761"/>
    </source>
</evidence>
<feature type="domain" description="Era-type G" evidence="12">
    <location>
        <begin position="49"/>
        <end position="216"/>
    </location>
</feature>
<evidence type="ECO:0000256" key="1">
    <source>
        <dbReference type="ARBA" id="ARBA00007921"/>
    </source>
</evidence>
<dbReference type="GO" id="GO:0005525">
    <property type="term" value="F:GTP binding"/>
    <property type="evidence" value="ECO:0007669"/>
    <property type="project" value="UniProtKB-UniRule"/>
</dbReference>
<keyword evidence="5 7" id="KW-0694">RNA-binding</keyword>
<dbReference type="InterPro" id="IPR004044">
    <property type="entry name" value="KH_dom_type_2"/>
</dbReference>
<comment type="similarity">
    <text evidence="1 7 8 9">Belongs to the TRAFAC class TrmE-Era-EngA-EngB-Septin-like GTPase superfamily. Era GTPase family.</text>
</comment>
<evidence type="ECO:0000259" key="12">
    <source>
        <dbReference type="PROSITE" id="PS51713"/>
    </source>
</evidence>
<feature type="region of interest" description="G5" evidence="8">
    <location>
        <begin position="195"/>
        <end position="197"/>
    </location>
</feature>
<dbReference type="Gene3D" id="3.30.300.20">
    <property type="match status" value="1"/>
</dbReference>
<keyword evidence="3 7" id="KW-0690">Ribosome biogenesis</keyword>
<comment type="caution">
    <text evidence="13">The sequence shown here is derived from an EMBL/GenBank/DDBJ whole genome shotgun (WGS) entry which is preliminary data.</text>
</comment>